<sequence>MTTTRLFTLFAGLAGLCGIMLAAASTHVLGGDNAMIAANFLLFHAIALIGLAALIAHGVAIHATTARIAGYVLIIGAVLFCGDLALRAIYAIRIAPFVAPVGGITLMAGWVLVAIAALRRP</sequence>
<gene>
    <name evidence="3" type="ORF">GA0071312_1865</name>
    <name evidence="2" type="ORF">HLUCCO17_11420</name>
</gene>
<feature type="transmembrane region" description="Helical" evidence="1">
    <location>
        <begin position="97"/>
        <end position="118"/>
    </location>
</feature>
<evidence type="ECO:0000313" key="3">
    <source>
        <dbReference type="EMBL" id="SCC80936.1"/>
    </source>
</evidence>
<dbReference type="EMBL" id="LJSX01000017">
    <property type="protein sequence ID" value="KPQ10200.1"/>
    <property type="molecule type" value="Genomic_DNA"/>
</dbReference>
<keyword evidence="5" id="KW-1185">Reference proteome</keyword>
<dbReference type="OrthoDB" id="7173378at2"/>
<keyword evidence="1" id="KW-0812">Transmembrane</keyword>
<keyword evidence="1" id="KW-0472">Membrane</keyword>
<evidence type="ECO:0000313" key="2">
    <source>
        <dbReference type="EMBL" id="KPQ10200.1"/>
    </source>
</evidence>
<dbReference type="Pfam" id="PF04241">
    <property type="entry name" value="DUF423"/>
    <property type="match status" value="1"/>
</dbReference>
<dbReference type="Proteomes" id="UP000182800">
    <property type="component" value="Unassembled WGS sequence"/>
</dbReference>
<reference evidence="3 5" key="2">
    <citation type="submission" date="2016-08" db="EMBL/GenBank/DDBJ databases">
        <authorList>
            <person name="Varghese N."/>
            <person name="Submissions Spin"/>
        </authorList>
    </citation>
    <scope>NUCLEOTIDE SEQUENCE [LARGE SCALE GENOMIC DNA]</scope>
    <source>
        <strain evidence="3 5">HL-109</strain>
    </source>
</reference>
<evidence type="ECO:0000256" key="1">
    <source>
        <dbReference type="SAM" id="Phobius"/>
    </source>
</evidence>
<reference evidence="2 4" key="1">
    <citation type="submission" date="2015-09" db="EMBL/GenBank/DDBJ databases">
        <title>Identification and resolution of microdiversity through metagenomic sequencing of parallel consortia.</title>
        <authorList>
            <person name="Nelson W.C."/>
            <person name="Romine M.F."/>
            <person name="Lindemann S.R."/>
        </authorList>
    </citation>
    <scope>NUCLEOTIDE SEQUENCE [LARGE SCALE GENOMIC DNA]</scope>
    <source>
        <strain evidence="2">HL-109</strain>
    </source>
</reference>
<dbReference type="STRING" id="1653334.GA0071312_1865"/>
<dbReference type="RefSeq" id="WP_074444738.1">
    <property type="nucleotide sequence ID" value="NZ_FMBM01000002.1"/>
</dbReference>
<accession>A0A0P7X5N5</accession>
<feature type="transmembrane region" description="Helical" evidence="1">
    <location>
        <begin position="34"/>
        <end position="56"/>
    </location>
</feature>
<dbReference type="AlphaFoldDB" id="A0A0P7X5N5"/>
<keyword evidence="1" id="KW-1133">Transmembrane helix</keyword>
<comment type="caution">
    <text evidence="2">The sequence shown here is derived from an EMBL/GenBank/DDBJ whole genome shotgun (WGS) entry which is preliminary data.</text>
</comment>
<dbReference type="Proteomes" id="UP000050497">
    <property type="component" value="Unassembled WGS sequence"/>
</dbReference>
<name>A0A0P7X5N5_9HYPH</name>
<organism evidence="2 4">
    <name type="scientific">Saliniramus fredricksonii</name>
    <dbReference type="NCBI Taxonomy" id="1653334"/>
    <lineage>
        <taxon>Bacteria</taxon>
        <taxon>Pseudomonadati</taxon>
        <taxon>Pseudomonadota</taxon>
        <taxon>Alphaproteobacteria</taxon>
        <taxon>Hyphomicrobiales</taxon>
        <taxon>Salinarimonadaceae</taxon>
        <taxon>Saliniramus</taxon>
    </lineage>
</organism>
<protein>
    <submittedName>
        <fullName evidence="3">Uncharacterized membrane protein YgdD, TMEM256/DUF423 family</fullName>
    </submittedName>
</protein>
<dbReference type="EMBL" id="FMBM01000002">
    <property type="protein sequence ID" value="SCC80936.1"/>
    <property type="molecule type" value="Genomic_DNA"/>
</dbReference>
<proteinExistence type="predicted"/>
<dbReference type="InterPro" id="IPR006696">
    <property type="entry name" value="DUF423"/>
</dbReference>
<evidence type="ECO:0000313" key="5">
    <source>
        <dbReference type="Proteomes" id="UP000182800"/>
    </source>
</evidence>
<evidence type="ECO:0000313" key="4">
    <source>
        <dbReference type="Proteomes" id="UP000050497"/>
    </source>
</evidence>
<feature type="transmembrane region" description="Helical" evidence="1">
    <location>
        <begin position="68"/>
        <end position="91"/>
    </location>
</feature>